<accession>A0ACB7NWJ7</accession>
<sequence>MPGRKRKSAPAAEEPPAAADAPATRRRSLRVSSTGQKSKYFEAGSESDADRDGNTQKRGRGKGRPSKKVRVEVESDENEDDYKEEDEDDGDEPGTAGTANRDAEESDEEFDEDAPPKVTFIPHIKLRDTNGIEYEDHTVHPNTLAFLRDLKANNKRSWLKAHDAEYRRALKDWESFVTTLMDKIIAADPTIPELPFKDVNFRIYRDIRFSNDPTPYKPHFSAAFSRTGRKGPYACYYVHLEPTPGSSFVGGGLWHPDGGALQRLRASIDERPGRWRRVLNEGGFKGRFLGLGVGGEKVGGGGGGKGRKGGRGRKGGEDGDGDGGSGGGEEQALKAFAEKNKEGALKTRPKGFNPEHRDMQLLKLKNFTVGTKVGEKLFTEAGSQEQIGQIVGDMVGFITHLNRIVMPDPGDDDDDDDEDEAQVEGE</sequence>
<protein>
    <submittedName>
        <fullName evidence="1">Uncharacterized protein</fullName>
    </submittedName>
</protein>
<proteinExistence type="predicted"/>
<keyword evidence="2" id="KW-1185">Reference proteome</keyword>
<organism evidence="1 2">
    <name type="scientific">Chaetomium tenue</name>
    <dbReference type="NCBI Taxonomy" id="1854479"/>
    <lineage>
        <taxon>Eukaryota</taxon>
        <taxon>Fungi</taxon>
        <taxon>Dikarya</taxon>
        <taxon>Ascomycota</taxon>
        <taxon>Pezizomycotina</taxon>
        <taxon>Sordariomycetes</taxon>
        <taxon>Sordariomycetidae</taxon>
        <taxon>Sordariales</taxon>
        <taxon>Chaetomiaceae</taxon>
        <taxon>Chaetomium</taxon>
    </lineage>
</organism>
<gene>
    <name evidence="1" type="ORF">F5144DRAFT_659828</name>
</gene>
<dbReference type="Proteomes" id="UP000724584">
    <property type="component" value="Unassembled WGS sequence"/>
</dbReference>
<evidence type="ECO:0000313" key="1">
    <source>
        <dbReference type="EMBL" id="KAH6617067.1"/>
    </source>
</evidence>
<dbReference type="EMBL" id="JAGIZQ010000007">
    <property type="protein sequence ID" value="KAH6617067.1"/>
    <property type="molecule type" value="Genomic_DNA"/>
</dbReference>
<comment type="caution">
    <text evidence="1">The sequence shown here is derived from an EMBL/GenBank/DDBJ whole genome shotgun (WGS) entry which is preliminary data.</text>
</comment>
<reference evidence="1 2" key="1">
    <citation type="journal article" date="2021" name="Nat. Commun.">
        <title>Genetic determinants of endophytism in the Arabidopsis root mycobiome.</title>
        <authorList>
            <person name="Mesny F."/>
            <person name="Miyauchi S."/>
            <person name="Thiergart T."/>
            <person name="Pickel B."/>
            <person name="Atanasova L."/>
            <person name="Karlsson M."/>
            <person name="Huettel B."/>
            <person name="Barry K.W."/>
            <person name="Haridas S."/>
            <person name="Chen C."/>
            <person name="Bauer D."/>
            <person name="Andreopoulos W."/>
            <person name="Pangilinan J."/>
            <person name="LaButti K."/>
            <person name="Riley R."/>
            <person name="Lipzen A."/>
            <person name="Clum A."/>
            <person name="Drula E."/>
            <person name="Henrissat B."/>
            <person name="Kohler A."/>
            <person name="Grigoriev I.V."/>
            <person name="Martin F.M."/>
            <person name="Hacquard S."/>
        </authorList>
    </citation>
    <scope>NUCLEOTIDE SEQUENCE [LARGE SCALE GENOMIC DNA]</scope>
    <source>
        <strain evidence="1 2">MPI-SDFR-AT-0079</strain>
    </source>
</reference>
<evidence type="ECO:0000313" key="2">
    <source>
        <dbReference type="Proteomes" id="UP000724584"/>
    </source>
</evidence>
<name>A0ACB7NWJ7_9PEZI</name>